<evidence type="ECO:0000256" key="6">
    <source>
        <dbReference type="SAM" id="Phobius"/>
    </source>
</evidence>
<evidence type="ECO:0000313" key="8">
    <source>
        <dbReference type="Proteomes" id="UP001610444"/>
    </source>
</evidence>
<evidence type="ECO:0000256" key="4">
    <source>
        <dbReference type="ARBA" id="ARBA00023136"/>
    </source>
</evidence>
<keyword evidence="8" id="KW-1185">Reference proteome</keyword>
<comment type="caution">
    <text evidence="7">The sequence shown here is derived from an EMBL/GenBank/DDBJ whole genome shotgun (WGS) entry which is preliminary data.</text>
</comment>
<name>A0ABR4KWY3_9EURO</name>
<feature type="transmembrane region" description="Helical" evidence="6">
    <location>
        <begin position="409"/>
        <end position="429"/>
    </location>
</feature>
<evidence type="ECO:0000256" key="3">
    <source>
        <dbReference type="ARBA" id="ARBA00022989"/>
    </source>
</evidence>
<proteinExistence type="predicted"/>
<feature type="transmembrane region" description="Helical" evidence="6">
    <location>
        <begin position="586"/>
        <end position="611"/>
    </location>
</feature>
<keyword evidence="2 6" id="KW-0812">Transmembrane</keyword>
<feature type="region of interest" description="Disordered" evidence="5">
    <location>
        <begin position="1"/>
        <end position="24"/>
    </location>
</feature>
<dbReference type="GeneID" id="98154197"/>
<evidence type="ECO:0000256" key="1">
    <source>
        <dbReference type="ARBA" id="ARBA00004141"/>
    </source>
</evidence>
<organism evidence="7 8">
    <name type="scientific">Aspergillus pseudodeflectus</name>
    <dbReference type="NCBI Taxonomy" id="176178"/>
    <lineage>
        <taxon>Eukaryota</taxon>
        <taxon>Fungi</taxon>
        <taxon>Dikarya</taxon>
        <taxon>Ascomycota</taxon>
        <taxon>Pezizomycotina</taxon>
        <taxon>Eurotiomycetes</taxon>
        <taxon>Eurotiomycetidae</taxon>
        <taxon>Eurotiales</taxon>
        <taxon>Aspergillaceae</taxon>
        <taxon>Aspergillus</taxon>
        <taxon>Aspergillus subgen. Nidulantes</taxon>
    </lineage>
</organism>
<keyword evidence="3 6" id="KW-1133">Transmembrane helix</keyword>
<dbReference type="InterPro" id="IPR002523">
    <property type="entry name" value="MgTranspt_CorA/ZnTranspt_ZntB"/>
</dbReference>
<feature type="transmembrane region" description="Helical" evidence="6">
    <location>
        <begin position="623"/>
        <end position="647"/>
    </location>
</feature>
<dbReference type="InterPro" id="IPR045863">
    <property type="entry name" value="CorA_TM1_TM2"/>
</dbReference>
<dbReference type="RefSeq" id="XP_070902623.1">
    <property type="nucleotide sequence ID" value="XM_071039033.1"/>
</dbReference>
<evidence type="ECO:0000313" key="7">
    <source>
        <dbReference type="EMBL" id="KAL2856759.1"/>
    </source>
</evidence>
<sequence>MTPHSASKDAPGASKTESDALPEGVTGQMPALFKEVQNMTAVLNAIRSELASQNWDRRALHAWYQSLVPDEARLQRMCEPFCTIFKSAPWHNDTVRMVTPEGYSPKEPIPVTSLPQVIRCKPDAGIDRLKQAWPSELTTDVPESEDRSAPDKESKFLYFQWLCPWSIWFNIGIESLEVQYDPQGYPEVRNARSKEFKSLLESIANNQLRTQVENPWLDQLYGRIIRMEMAKADVLPVQAIAFILWQLHHPDVNSSMADTDSEMREIMEKSGAHLLLSFAGYWGRMDTFSCSRTYQQGELLFVFQARWIHMGEISEDMEANDGKHAKEPSFVLERGRGSIPYTRNKAIDVPYHLVEMRHALAARTTTSTRLPHYTIVTLYDDRSSYSEVGRDAEFASKSRTKKLRFSRCGSLTGVAVFLAEVSLCLEIIARSWSRGLDTLDKFFSMSLEQLTPYKTQDLMFDGDDFFKSEQYFTILQALRLCRNYVNDTIRDVRNIPNIIHDELDPTLEGLAENDLAEKLLELQRLDTILSRLVSDCEALFEPLLDRIERINEEMKSLRDGLFNATSVREASKGTSLAENSALQNRYILVFTIATIFYLPMGFVTSFYGMHLFDPDDVSSKSRIPFIITFVLISVGTYVCAAGGLWLVRYREVAKKLFSGWRDRSDSAV</sequence>
<gene>
    <name evidence="7" type="ORF">BJX68DRAFT_229434</name>
</gene>
<comment type="subcellular location">
    <subcellularLocation>
        <location evidence="1">Membrane</location>
        <topology evidence="1">Multi-pass membrane protein</topology>
    </subcellularLocation>
</comment>
<evidence type="ECO:0000256" key="2">
    <source>
        <dbReference type="ARBA" id="ARBA00022692"/>
    </source>
</evidence>
<dbReference type="Proteomes" id="UP001610444">
    <property type="component" value="Unassembled WGS sequence"/>
</dbReference>
<reference evidence="7 8" key="1">
    <citation type="submission" date="2024-07" db="EMBL/GenBank/DDBJ databases">
        <title>Section-level genome sequencing and comparative genomics of Aspergillus sections Usti and Cavernicolus.</title>
        <authorList>
            <consortium name="Lawrence Berkeley National Laboratory"/>
            <person name="Nybo J.L."/>
            <person name="Vesth T.C."/>
            <person name="Theobald S."/>
            <person name="Frisvad J.C."/>
            <person name="Larsen T.O."/>
            <person name="Kjaerboelling I."/>
            <person name="Rothschild-Mancinelli K."/>
            <person name="Lyhne E.K."/>
            <person name="Kogle M.E."/>
            <person name="Barry K."/>
            <person name="Clum A."/>
            <person name="Na H."/>
            <person name="Ledsgaard L."/>
            <person name="Lin J."/>
            <person name="Lipzen A."/>
            <person name="Kuo A."/>
            <person name="Riley R."/>
            <person name="Mondo S."/>
            <person name="LaButti K."/>
            <person name="Haridas S."/>
            <person name="Pangalinan J."/>
            <person name="Salamov A.A."/>
            <person name="Simmons B.A."/>
            <person name="Magnuson J.K."/>
            <person name="Chen J."/>
            <person name="Drula E."/>
            <person name="Henrissat B."/>
            <person name="Wiebenga A."/>
            <person name="Lubbers R.J."/>
            <person name="Gomes A.C."/>
            <person name="Macurrencykelacurrency M.R."/>
            <person name="Stajich J."/>
            <person name="Grigoriev I.V."/>
            <person name="Mortensen U.H."/>
            <person name="De vries R.P."/>
            <person name="Baker S.E."/>
            <person name="Andersen M.R."/>
        </authorList>
    </citation>
    <scope>NUCLEOTIDE SEQUENCE [LARGE SCALE GENOMIC DNA]</scope>
    <source>
        <strain evidence="7 8">CBS 756.74</strain>
    </source>
</reference>
<dbReference type="EMBL" id="JBFXLR010000007">
    <property type="protein sequence ID" value="KAL2856759.1"/>
    <property type="molecule type" value="Genomic_DNA"/>
</dbReference>
<protein>
    <submittedName>
        <fullName evidence="7">Uncharacterized protein</fullName>
    </submittedName>
</protein>
<keyword evidence="4 6" id="KW-0472">Membrane</keyword>
<dbReference type="Pfam" id="PF01544">
    <property type="entry name" value="CorA"/>
    <property type="match status" value="1"/>
</dbReference>
<dbReference type="Gene3D" id="1.20.58.340">
    <property type="entry name" value="Magnesium transport protein CorA, transmembrane region"/>
    <property type="match status" value="1"/>
</dbReference>
<evidence type="ECO:0000256" key="5">
    <source>
        <dbReference type="SAM" id="MobiDB-lite"/>
    </source>
</evidence>
<accession>A0ABR4KWY3</accession>
<dbReference type="SUPFAM" id="SSF144083">
    <property type="entry name" value="Magnesium transport protein CorA, transmembrane region"/>
    <property type="match status" value="1"/>
</dbReference>